<feature type="domain" description="Tyr recombinase" evidence="2">
    <location>
        <begin position="1"/>
        <end position="73"/>
    </location>
</feature>
<evidence type="ECO:0000313" key="4">
    <source>
        <dbReference type="Proteomes" id="UP000070224"/>
    </source>
</evidence>
<dbReference type="PANTHER" id="PTHR30349:SF64">
    <property type="entry name" value="PROPHAGE INTEGRASE INTD-RELATED"/>
    <property type="match status" value="1"/>
</dbReference>
<dbReference type="OrthoDB" id="1493636at2"/>
<keyword evidence="1" id="KW-0233">DNA recombination</keyword>
<dbReference type="STRING" id="322095.HMPREF3185_01049"/>
<dbReference type="GO" id="GO:0006310">
    <property type="term" value="P:DNA recombination"/>
    <property type="evidence" value="ECO:0007669"/>
    <property type="project" value="UniProtKB-KW"/>
</dbReference>
<dbReference type="Proteomes" id="UP000070224">
    <property type="component" value="Unassembled WGS sequence"/>
</dbReference>
<accession>A0A134B8F3</accession>
<dbReference type="AlphaFoldDB" id="A0A134B8F3"/>
<comment type="caution">
    <text evidence="3">The sequence shown here is derived from an EMBL/GenBank/DDBJ whole genome shotgun (WGS) entry which is preliminary data.</text>
</comment>
<dbReference type="GO" id="GO:0003677">
    <property type="term" value="F:DNA binding"/>
    <property type="evidence" value="ECO:0007669"/>
    <property type="project" value="InterPro"/>
</dbReference>
<feature type="non-terminal residue" evidence="3">
    <location>
        <position position="1"/>
    </location>
</feature>
<dbReference type="InterPro" id="IPR002104">
    <property type="entry name" value="Integrase_catalytic"/>
</dbReference>
<dbReference type="PANTHER" id="PTHR30349">
    <property type="entry name" value="PHAGE INTEGRASE-RELATED"/>
    <property type="match status" value="1"/>
</dbReference>
<sequence>SNQKMNAYLKEIADVCGVQKRLTFHLARHTFATMSLSKGVPMESVSKMLGHTNIKTTQIYARITSKKIEHDMEQLAGKLDKFNEAMGL</sequence>
<dbReference type="InterPro" id="IPR011010">
    <property type="entry name" value="DNA_brk_join_enz"/>
</dbReference>
<name>A0A134B8F3_9PORP</name>
<evidence type="ECO:0000313" key="3">
    <source>
        <dbReference type="EMBL" id="KXB76222.1"/>
    </source>
</evidence>
<dbReference type="Pfam" id="PF00589">
    <property type="entry name" value="Phage_integrase"/>
    <property type="match status" value="1"/>
</dbReference>
<dbReference type="InterPro" id="IPR050090">
    <property type="entry name" value="Tyrosine_recombinase_XerCD"/>
</dbReference>
<protein>
    <recommendedName>
        <fullName evidence="2">Tyr recombinase domain-containing protein</fullName>
    </recommendedName>
</protein>
<dbReference type="GO" id="GO:0015074">
    <property type="term" value="P:DNA integration"/>
    <property type="evidence" value="ECO:0007669"/>
    <property type="project" value="InterPro"/>
</dbReference>
<dbReference type="PATRIC" id="fig|322095.3.peg.1036"/>
<evidence type="ECO:0000259" key="2">
    <source>
        <dbReference type="PROSITE" id="PS51898"/>
    </source>
</evidence>
<dbReference type="Gene3D" id="1.10.443.10">
    <property type="entry name" value="Intergrase catalytic core"/>
    <property type="match status" value="1"/>
</dbReference>
<organism evidence="3 4">
    <name type="scientific">Porphyromonas somerae</name>
    <dbReference type="NCBI Taxonomy" id="322095"/>
    <lineage>
        <taxon>Bacteria</taxon>
        <taxon>Pseudomonadati</taxon>
        <taxon>Bacteroidota</taxon>
        <taxon>Bacteroidia</taxon>
        <taxon>Bacteroidales</taxon>
        <taxon>Porphyromonadaceae</taxon>
        <taxon>Porphyromonas</taxon>
    </lineage>
</organism>
<reference evidence="4" key="1">
    <citation type="submission" date="2016-01" db="EMBL/GenBank/DDBJ databases">
        <authorList>
            <person name="Mitreva M."/>
            <person name="Pepin K.H."/>
            <person name="Mihindukulasuriya K.A."/>
            <person name="Fulton R."/>
            <person name="Fronick C."/>
            <person name="O'Laughlin M."/>
            <person name="Miner T."/>
            <person name="Herter B."/>
            <person name="Rosa B.A."/>
            <person name="Cordes M."/>
            <person name="Tomlinson C."/>
            <person name="Wollam A."/>
            <person name="Palsikar V.B."/>
            <person name="Mardis E.R."/>
            <person name="Wilson R.K."/>
        </authorList>
    </citation>
    <scope>NUCLEOTIDE SEQUENCE [LARGE SCALE GENOMIC DNA]</scope>
    <source>
        <strain evidence="4">KA00683</strain>
    </source>
</reference>
<proteinExistence type="predicted"/>
<dbReference type="PROSITE" id="PS51898">
    <property type="entry name" value="TYR_RECOMBINASE"/>
    <property type="match status" value="1"/>
</dbReference>
<gene>
    <name evidence="3" type="ORF">HMPREF3185_01049</name>
</gene>
<evidence type="ECO:0000256" key="1">
    <source>
        <dbReference type="ARBA" id="ARBA00023172"/>
    </source>
</evidence>
<dbReference type="SUPFAM" id="SSF56349">
    <property type="entry name" value="DNA breaking-rejoining enzymes"/>
    <property type="match status" value="1"/>
</dbReference>
<dbReference type="EMBL" id="LSDK01000074">
    <property type="protein sequence ID" value="KXB76222.1"/>
    <property type="molecule type" value="Genomic_DNA"/>
</dbReference>
<dbReference type="InterPro" id="IPR013762">
    <property type="entry name" value="Integrase-like_cat_sf"/>
</dbReference>
<keyword evidence="4" id="KW-1185">Reference proteome</keyword>